<gene>
    <name evidence="2" type="ORF">GP486_004483</name>
</gene>
<comment type="caution">
    <text evidence="2">The sequence shown here is derived from an EMBL/GenBank/DDBJ whole genome shotgun (WGS) entry which is preliminary data.</text>
</comment>
<evidence type="ECO:0000313" key="2">
    <source>
        <dbReference type="EMBL" id="KAH0558883.1"/>
    </source>
</evidence>
<proteinExistence type="predicted"/>
<feature type="compositionally biased region" description="Polar residues" evidence="1">
    <location>
        <begin position="1"/>
        <end position="13"/>
    </location>
</feature>
<evidence type="ECO:0000256" key="1">
    <source>
        <dbReference type="SAM" id="MobiDB-lite"/>
    </source>
</evidence>
<dbReference type="Proteomes" id="UP000750711">
    <property type="component" value="Unassembled WGS sequence"/>
</dbReference>
<dbReference type="AlphaFoldDB" id="A0A9P8RNZ8"/>
<reference evidence="2" key="1">
    <citation type="submission" date="2021-03" db="EMBL/GenBank/DDBJ databases">
        <title>Comparative genomics and phylogenomic investigation of the class Geoglossomycetes provide insights into ecological specialization and systematics.</title>
        <authorList>
            <person name="Melie T."/>
            <person name="Pirro S."/>
            <person name="Miller A.N."/>
            <person name="Quandt A."/>
        </authorList>
    </citation>
    <scope>NUCLEOTIDE SEQUENCE</scope>
    <source>
        <strain evidence="2">CAQ_001_2017</strain>
    </source>
</reference>
<sequence length="68" mass="7437">MSIHPITNVTDGSAVSIPDGSDNILDLADDITKKETAKRRGKSKSGEYTRLIPHPKMKPDDQSRSTSK</sequence>
<accession>A0A9P8RNZ8</accession>
<protein>
    <submittedName>
        <fullName evidence="2">Uncharacterized protein</fullName>
    </submittedName>
</protein>
<feature type="non-terminal residue" evidence="2">
    <location>
        <position position="68"/>
    </location>
</feature>
<organism evidence="2 3">
    <name type="scientific">Trichoglossum hirsutum</name>
    <dbReference type="NCBI Taxonomy" id="265104"/>
    <lineage>
        <taxon>Eukaryota</taxon>
        <taxon>Fungi</taxon>
        <taxon>Dikarya</taxon>
        <taxon>Ascomycota</taxon>
        <taxon>Pezizomycotina</taxon>
        <taxon>Geoglossomycetes</taxon>
        <taxon>Geoglossales</taxon>
        <taxon>Geoglossaceae</taxon>
        <taxon>Trichoglossum</taxon>
    </lineage>
</organism>
<feature type="region of interest" description="Disordered" evidence="1">
    <location>
        <begin position="1"/>
        <end position="68"/>
    </location>
</feature>
<name>A0A9P8RNZ8_9PEZI</name>
<dbReference type="EMBL" id="JAGHQM010000711">
    <property type="protein sequence ID" value="KAH0558883.1"/>
    <property type="molecule type" value="Genomic_DNA"/>
</dbReference>
<evidence type="ECO:0000313" key="3">
    <source>
        <dbReference type="Proteomes" id="UP000750711"/>
    </source>
</evidence>
<keyword evidence="3" id="KW-1185">Reference proteome</keyword>
<feature type="compositionally biased region" description="Basic and acidic residues" evidence="1">
    <location>
        <begin position="57"/>
        <end position="68"/>
    </location>
</feature>